<dbReference type="CTD" id="36340675"/>
<sequence>MIINLRSKKLKNKLECIFCRHLTYKYPFCSCLFKYLFCEAALVLPLQLCLETVLFLVRISLQCKLLQTLWQHIFGYQNSHLTLDGNLHQNAILWYIMDLLHLVWFKITLHQNLLKIDIISSNVNFVFIIQVKLFLILLVLEDGKDLERLGVNLNVNNLMDVECRLQTAKKCTNDNTKILEHHFGHIFTCSLLPRSTIKDCMINSTTKVITLPELRKGGHFE</sequence>
<dbReference type="RefSeq" id="XP_024351446.1">
    <property type="nucleotide sequence ID" value="XM_024494209.1"/>
</dbReference>
<name>W6UFN3_ECHGR</name>
<evidence type="ECO:0000313" key="1">
    <source>
        <dbReference type="EMBL" id="EUB60250.1"/>
    </source>
</evidence>
<proteinExistence type="predicted"/>
<comment type="caution">
    <text evidence="1">The sequence shown here is derived from an EMBL/GenBank/DDBJ whole genome shotgun (WGS) entry which is preliminary data.</text>
</comment>
<gene>
    <name evidence="1" type="ORF">EGR_04960</name>
</gene>
<evidence type="ECO:0000313" key="2">
    <source>
        <dbReference type="Proteomes" id="UP000019149"/>
    </source>
</evidence>
<reference evidence="1 2" key="1">
    <citation type="journal article" date="2013" name="Nat. Genet.">
        <title>The genome of the hydatid tapeworm Echinococcus granulosus.</title>
        <authorList>
            <person name="Zheng H."/>
            <person name="Zhang W."/>
            <person name="Zhang L."/>
            <person name="Zhang Z."/>
            <person name="Li J."/>
            <person name="Lu G."/>
            <person name="Zhu Y."/>
            <person name="Wang Y."/>
            <person name="Huang Y."/>
            <person name="Liu J."/>
            <person name="Kang H."/>
            <person name="Chen J."/>
            <person name="Wang L."/>
            <person name="Chen A."/>
            <person name="Yu S."/>
            <person name="Gao Z."/>
            <person name="Jin L."/>
            <person name="Gu W."/>
            <person name="Wang Z."/>
            <person name="Zhao L."/>
            <person name="Shi B."/>
            <person name="Wen H."/>
            <person name="Lin R."/>
            <person name="Jones M.K."/>
            <person name="Brejova B."/>
            <person name="Vinar T."/>
            <person name="Zhao G."/>
            <person name="McManus D.P."/>
            <person name="Chen Z."/>
            <person name="Zhou Y."/>
            <person name="Wang S."/>
        </authorList>
    </citation>
    <scope>NUCLEOTIDE SEQUENCE [LARGE SCALE GENOMIC DNA]</scope>
</reference>
<keyword evidence="2" id="KW-1185">Reference proteome</keyword>
<dbReference type="GeneID" id="36340675"/>
<organism evidence="1 2">
    <name type="scientific">Echinococcus granulosus</name>
    <name type="common">Hydatid tapeworm</name>
    <dbReference type="NCBI Taxonomy" id="6210"/>
    <lineage>
        <taxon>Eukaryota</taxon>
        <taxon>Metazoa</taxon>
        <taxon>Spiralia</taxon>
        <taxon>Lophotrochozoa</taxon>
        <taxon>Platyhelminthes</taxon>
        <taxon>Cestoda</taxon>
        <taxon>Eucestoda</taxon>
        <taxon>Cyclophyllidea</taxon>
        <taxon>Taeniidae</taxon>
        <taxon>Echinococcus</taxon>
        <taxon>Echinococcus granulosus group</taxon>
    </lineage>
</organism>
<protein>
    <submittedName>
        <fullName evidence="1">Uncharacterized protein</fullName>
    </submittedName>
</protein>
<dbReference type="KEGG" id="egl:EGR_04960"/>
<accession>W6UFN3</accession>
<dbReference type="AlphaFoldDB" id="W6UFN3"/>
<dbReference type="Proteomes" id="UP000019149">
    <property type="component" value="Unassembled WGS sequence"/>
</dbReference>
<dbReference type="EMBL" id="APAU02000033">
    <property type="protein sequence ID" value="EUB60250.1"/>
    <property type="molecule type" value="Genomic_DNA"/>
</dbReference>